<evidence type="ECO:0000313" key="3">
    <source>
        <dbReference type="Proteomes" id="UP000217954"/>
    </source>
</evidence>
<reference evidence="2 3" key="2">
    <citation type="journal article" date="2017" name="Int. J. Syst. Evol. Microbiol.">
        <title>Mycobacterium stephanolepidis sp. nov., a rapidly growing species related to Mycobacterium chelonae, isolated from marine teleost fish, Stephanolepis cirrhifer.</title>
        <authorList>
            <person name="Fukano H."/>
            <person name="Wada S."/>
            <person name="Kurata O."/>
            <person name="Katayama K."/>
            <person name="Fujiwara N."/>
            <person name="Hoshino Y."/>
        </authorList>
    </citation>
    <scope>NUCLEOTIDE SEQUENCE [LARGE SCALE GENOMIC DNA]</scope>
    <source>
        <strain evidence="2 3">NJB0901</strain>
    </source>
</reference>
<dbReference type="InterPro" id="IPR036397">
    <property type="entry name" value="RNaseH_sf"/>
</dbReference>
<dbReference type="CDD" id="cd06127">
    <property type="entry name" value="DEDDh"/>
    <property type="match status" value="1"/>
</dbReference>
<dbReference type="KEGG" id="mste:MSTE_01469"/>
<sequence>MIDFETTGVVPERTDRVVEVGIVLVDDWGQIKDEWTTLVNPRRGVGASHIHGITASNVLDAPEFAEISDHILAMLSGQDVIATFSSARLTSGGITKSTRLVVAADPDSLSGKATKARSYGIPVVAEAAFERMFSQFSGSVSV</sequence>
<feature type="domain" description="Exonuclease" evidence="1">
    <location>
        <begin position="2"/>
        <end position="80"/>
    </location>
</feature>
<dbReference type="Proteomes" id="UP000217954">
    <property type="component" value="Chromosome"/>
</dbReference>
<reference evidence="3" key="1">
    <citation type="journal article" date="2017" name="Genome Announc.">
        <title>Complete Genome Sequence of Mycobacterium stephanolepidis.</title>
        <authorList>
            <person name="Fukano H."/>
            <person name="Yoshida M."/>
            <person name="Katayama Y."/>
            <person name="Omatsu T."/>
            <person name="Mizutani T."/>
            <person name="Kurata O."/>
            <person name="Wada S."/>
            <person name="Hoshino Y."/>
        </authorList>
    </citation>
    <scope>NUCLEOTIDE SEQUENCE [LARGE SCALE GENOMIC DNA]</scope>
    <source>
        <strain evidence="3">NJB0901</strain>
    </source>
</reference>
<proteinExistence type="predicted"/>
<dbReference type="GO" id="GO:0003887">
    <property type="term" value="F:DNA-directed DNA polymerase activity"/>
    <property type="evidence" value="ECO:0007669"/>
    <property type="project" value="UniProtKB-EC"/>
</dbReference>
<dbReference type="AlphaFoldDB" id="A0A1Z4EV12"/>
<dbReference type="Gene3D" id="3.40.50.10190">
    <property type="entry name" value="BRCT domain"/>
    <property type="match status" value="1"/>
</dbReference>
<protein>
    <submittedName>
        <fullName evidence="2">DNA polymerase III subunit epsilon</fullName>
        <ecNumber evidence="2">2.7.7.7</ecNumber>
    </submittedName>
</protein>
<keyword evidence="3" id="KW-1185">Reference proteome</keyword>
<gene>
    <name evidence="2" type="ORF">MSTE_01469</name>
</gene>
<keyword evidence="2" id="KW-0548">Nucleotidyltransferase</keyword>
<dbReference type="InterPro" id="IPR013520">
    <property type="entry name" value="Ribonucl_H"/>
</dbReference>
<dbReference type="GO" id="GO:0004527">
    <property type="term" value="F:exonuclease activity"/>
    <property type="evidence" value="ECO:0007669"/>
    <property type="project" value="UniProtKB-ARBA"/>
</dbReference>
<organism evidence="2 3">
    <name type="scientific">[Mycobacterium] stephanolepidis</name>
    <dbReference type="NCBI Taxonomy" id="1520670"/>
    <lineage>
        <taxon>Bacteria</taxon>
        <taxon>Bacillati</taxon>
        <taxon>Actinomycetota</taxon>
        <taxon>Actinomycetes</taxon>
        <taxon>Mycobacteriales</taxon>
        <taxon>Mycobacteriaceae</taxon>
        <taxon>Mycobacteroides</taxon>
    </lineage>
</organism>
<evidence type="ECO:0000313" key="2">
    <source>
        <dbReference type="EMBL" id="BAX96794.1"/>
    </source>
</evidence>
<dbReference type="Gene3D" id="3.30.420.10">
    <property type="entry name" value="Ribonuclease H-like superfamily/Ribonuclease H"/>
    <property type="match status" value="1"/>
</dbReference>
<dbReference type="InterPro" id="IPR012337">
    <property type="entry name" value="RNaseH-like_sf"/>
</dbReference>
<dbReference type="InterPro" id="IPR036420">
    <property type="entry name" value="BRCT_dom_sf"/>
</dbReference>
<dbReference type="SUPFAM" id="SSF53098">
    <property type="entry name" value="Ribonuclease H-like"/>
    <property type="match status" value="1"/>
</dbReference>
<dbReference type="EMBL" id="AP018165">
    <property type="protein sequence ID" value="BAX96794.1"/>
    <property type="molecule type" value="Genomic_DNA"/>
</dbReference>
<dbReference type="OrthoDB" id="2004788at2"/>
<dbReference type="GO" id="GO:0003676">
    <property type="term" value="F:nucleic acid binding"/>
    <property type="evidence" value="ECO:0007669"/>
    <property type="project" value="InterPro"/>
</dbReference>
<evidence type="ECO:0000259" key="1">
    <source>
        <dbReference type="Pfam" id="PF00929"/>
    </source>
</evidence>
<dbReference type="Pfam" id="PF00929">
    <property type="entry name" value="RNase_T"/>
    <property type="match status" value="1"/>
</dbReference>
<dbReference type="RefSeq" id="WP_096500075.1">
    <property type="nucleotide sequence ID" value="NZ_AP018165.1"/>
</dbReference>
<dbReference type="EC" id="2.7.7.7" evidence="2"/>
<name>A0A1Z4EV12_9MYCO</name>
<keyword evidence="2" id="KW-0808">Transferase</keyword>
<accession>A0A1Z4EV12</accession>